<organism evidence="4 5">
    <name type="scientific">Akanthomyces muscarius</name>
    <name type="common">Entomopathogenic fungus</name>
    <name type="synonym">Lecanicillium muscarium</name>
    <dbReference type="NCBI Taxonomy" id="2231603"/>
    <lineage>
        <taxon>Eukaryota</taxon>
        <taxon>Fungi</taxon>
        <taxon>Dikarya</taxon>
        <taxon>Ascomycota</taxon>
        <taxon>Pezizomycotina</taxon>
        <taxon>Sordariomycetes</taxon>
        <taxon>Hypocreomycetidae</taxon>
        <taxon>Hypocreales</taxon>
        <taxon>Cordycipitaceae</taxon>
        <taxon>Akanthomyces</taxon>
    </lineage>
</organism>
<dbReference type="PANTHER" id="PTHR37981">
    <property type="entry name" value="LIPASE 2"/>
    <property type="match status" value="1"/>
</dbReference>
<evidence type="ECO:0000313" key="4">
    <source>
        <dbReference type="EMBL" id="KAJ4165814.1"/>
    </source>
</evidence>
<gene>
    <name evidence="4" type="ORF">LMH87_007429</name>
</gene>
<evidence type="ECO:0000256" key="2">
    <source>
        <dbReference type="SAM" id="MobiDB-lite"/>
    </source>
</evidence>
<proteinExistence type="predicted"/>
<dbReference type="RefSeq" id="XP_056060729.1">
    <property type="nucleotide sequence ID" value="XM_056192516.1"/>
</dbReference>
<dbReference type="CDD" id="cd01833">
    <property type="entry name" value="XynB_like"/>
    <property type="match status" value="1"/>
</dbReference>
<dbReference type="GO" id="GO:0006629">
    <property type="term" value="P:lipid metabolic process"/>
    <property type="evidence" value="ECO:0007669"/>
    <property type="project" value="TreeGrafter"/>
</dbReference>
<dbReference type="GO" id="GO:0016788">
    <property type="term" value="F:hydrolase activity, acting on ester bonds"/>
    <property type="evidence" value="ECO:0007669"/>
    <property type="project" value="InterPro"/>
</dbReference>
<feature type="domain" description="SGNH hydrolase-type esterase" evidence="3">
    <location>
        <begin position="467"/>
        <end position="651"/>
    </location>
</feature>
<dbReference type="CDD" id="cd01823">
    <property type="entry name" value="SEST_like"/>
    <property type="match status" value="1"/>
</dbReference>
<feature type="region of interest" description="Disordered" evidence="2">
    <location>
        <begin position="670"/>
        <end position="691"/>
    </location>
</feature>
<dbReference type="SUPFAM" id="SSF69318">
    <property type="entry name" value="Integrin alpha N-terminal domain"/>
    <property type="match status" value="2"/>
</dbReference>
<dbReference type="Pfam" id="PF13517">
    <property type="entry name" value="FG-GAP_3"/>
    <property type="match status" value="3"/>
</dbReference>
<keyword evidence="1" id="KW-0732">Signal</keyword>
<dbReference type="Proteomes" id="UP001144673">
    <property type="component" value="Chromosome 1"/>
</dbReference>
<dbReference type="InterPro" id="IPR028994">
    <property type="entry name" value="Integrin_alpha_N"/>
</dbReference>
<dbReference type="InterPro" id="IPR013517">
    <property type="entry name" value="FG-GAP"/>
</dbReference>
<dbReference type="Gene3D" id="2.130.10.130">
    <property type="entry name" value="Integrin alpha, N-terminal"/>
    <property type="match status" value="2"/>
</dbReference>
<comment type="caution">
    <text evidence="4">The sequence shown here is derived from an EMBL/GenBank/DDBJ whole genome shotgun (WGS) entry which is preliminary data.</text>
</comment>
<reference evidence="4" key="1">
    <citation type="journal article" date="2023" name="Access Microbiol">
        <title>De-novo genome assembly for Akanthomyces muscarius, a biocontrol agent of insect agricultural pests.</title>
        <authorList>
            <person name="Erdos Z."/>
            <person name="Studholme D.J."/>
            <person name="Raymond B."/>
            <person name="Sharma M."/>
        </authorList>
    </citation>
    <scope>NUCLEOTIDE SEQUENCE</scope>
    <source>
        <strain evidence="4">Ve6</strain>
    </source>
</reference>
<dbReference type="InterPro" id="IPR036514">
    <property type="entry name" value="SGNH_hydro_sf"/>
</dbReference>
<evidence type="ECO:0000259" key="3">
    <source>
        <dbReference type="Pfam" id="PF13472"/>
    </source>
</evidence>
<accession>A0A9W8QST4</accession>
<dbReference type="EMBL" id="JAJHUN010000001">
    <property type="protein sequence ID" value="KAJ4165814.1"/>
    <property type="molecule type" value="Genomic_DNA"/>
</dbReference>
<sequence length="1432" mass="157519">MLSRPIWARDEDFDESDLSFITRLAAVGDSYSAGIGAGSHLGSILNALDPQSDWACRRYDSAYPYLLNTDGRLGDSSKRKFQFESCSGAVTKDILETQIPRIDSNQQVILLSAGGNDAELVKILNKCIFQWAVLNKDQVAVAKLLALDRNFAWAKDYDWDLLGLTCEEQLDRTQSIIDSGEFSKDLDTLINAAKAKLASDGVIYYTGYAKFFAEDMSSDCDKVSWATWYYKLYNLFHGHQYLTSANRRAMNSLVDAMNSKLADAVKRAGPSVTFVNYDQYTGRWGGRFCEKGVDEATTVSNTRKGLMFYELNSWDVLGLSPWKRSNDDPLKGTFDGDQEILAQITLMMDEQAKFTQEEANTGSFVAAKNAALASSSFNVQVPNLLPDGYGRVFHPQILLHQLISNLIIYHMVDRNLQTHGFPSIPEIETIDSCPLPSSVEGRSILRYQNTEKGNSVSPGTELRILGIGDSITVGFLADHNAGEDGYRLKLRDDLSEDKVVFAGTETSDGTMTDGYFAAWSGKTIKYISDHIGPSLKQRPNIILLHAGTNDMNPSSATSQEGNDPSGAAERLGKLIDYIVDECPDATVLVAMIINSCLPDQGDRIKSYQALIPGVVKTRRYAGKHVIAADFTTFQTSWLGDCLHPSREGYKVFGDYWYDFISQIPKKWITKPQGEGPNRGNGLEANGGIDKNIPPPDLGQSPVQVASPEHIQAVYRMAPEKPNTSCTGRPEFHELGQIGRWVGKNGDWMFHQNWKEAGNLAQGLGLDPRYVRLHDMNGDGKADYLWIHPTTGQIRCWINNLPNPWTPAGSNNDGVIGDGRGPADRIYIADMNGDGMADYMVVDPNTGGAKIWWNFGPDNTWANGWRWYGEGAQVANGVPHANLKTLRFADMNGDGRADYVYIGEGGSLRLFLNIGTVGGQDVLWLDQGGIATGAAPDITNLVFADINGDGRDDYLIFDDDAGLTGYLNQPTQKEGIPHWMYQGPPKSIAYGVFKNVSTIRLADMDGDGKDDYIHVDSNGGLSVWYNQGGGDTRMLTESVRFAKFYSDAPDCYIWLDPDSGAPYVYLNYGADPSVPLGYHWIPRNDYKPSAPGAAPAAQVQFGDIDGDGVDDYLVVHPQTGELTVYLNEGEDKTNEYGWRFRSIGSIASGLGPGANVRFADIDGDGRVDYIYMHPNGGTTIYLNGYSKTAAGPYWHPVPAADASGIFQRPEEISFQDINHDGKADYVWTRARDGAVFAWLNNYPNQPPWLEFGQIADGVGTTGSNVKWAELTRSGYPDYVAFNPADGSFAAWLNLCPKGQSVPDPTTEPPPPPPTSSPYYDCKGESLCSTTPVKFCDKAVNEMKRGDNIYESNREALVYRGNCYGNLDGYGCSVQIRGTDRNGDCRMCGSKHFGNGCLVSVDYFVNCSNRTGGLRLSSNATEPEDQYTNTTMSK</sequence>
<protein>
    <recommendedName>
        <fullName evidence="3">SGNH hydrolase-type esterase domain-containing protein</fullName>
    </recommendedName>
</protein>
<dbReference type="KEGG" id="amus:LMH87_007429"/>
<evidence type="ECO:0000313" key="5">
    <source>
        <dbReference type="Proteomes" id="UP001144673"/>
    </source>
</evidence>
<dbReference type="InterPro" id="IPR013830">
    <property type="entry name" value="SGNH_hydro"/>
</dbReference>
<dbReference type="InterPro" id="IPR037460">
    <property type="entry name" value="SEST-like"/>
</dbReference>
<dbReference type="Gene3D" id="3.40.50.1110">
    <property type="entry name" value="SGNH hydrolase"/>
    <property type="match status" value="2"/>
</dbReference>
<dbReference type="Pfam" id="PF15474">
    <property type="entry name" value="MU117"/>
    <property type="match status" value="1"/>
</dbReference>
<dbReference type="GeneID" id="80894588"/>
<evidence type="ECO:0000256" key="1">
    <source>
        <dbReference type="ARBA" id="ARBA00022729"/>
    </source>
</evidence>
<dbReference type="SUPFAM" id="SSF52266">
    <property type="entry name" value="SGNH hydrolase"/>
    <property type="match status" value="2"/>
</dbReference>
<dbReference type="Pfam" id="PF13472">
    <property type="entry name" value="Lipase_GDSL_2"/>
    <property type="match status" value="1"/>
</dbReference>
<dbReference type="InterPro" id="IPR029167">
    <property type="entry name" value="Mug117"/>
</dbReference>
<keyword evidence="5" id="KW-1185">Reference proteome</keyword>
<name>A0A9W8QST4_AKAMU</name>
<dbReference type="PANTHER" id="PTHR37981:SF1">
    <property type="entry name" value="SGNH HYDROLASE-TYPE ESTERASE DOMAIN-CONTAINING PROTEIN"/>
    <property type="match status" value="1"/>
</dbReference>